<dbReference type="AlphaFoldDB" id="A0A0X3UDF5"/>
<keyword evidence="2" id="KW-1185">Reference proteome</keyword>
<gene>
    <name evidence="1" type="ORF">AVO45_17200</name>
</gene>
<evidence type="ECO:0000313" key="1">
    <source>
        <dbReference type="EMBL" id="KUJ85241.1"/>
    </source>
</evidence>
<proteinExistence type="predicted"/>
<name>A0A0X3UDF5_9RHOB</name>
<dbReference type="Proteomes" id="UP000053791">
    <property type="component" value="Unassembled WGS sequence"/>
</dbReference>
<protein>
    <submittedName>
        <fullName evidence="1">Uncharacterized protein</fullName>
    </submittedName>
</protein>
<accession>A0A0X3UDF5</accession>
<evidence type="ECO:0000313" key="2">
    <source>
        <dbReference type="Proteomes" id="UP000053791"/>
    </source>
</evidence>
<comment type="caution">
    <text evidence="1">The sequence shown here is derived from an EMBL/GenBank/DDBJ whole genome shotgun (WGS) entry which is preliminary data.</text>
</comment>
<organism evidence="1 2">
    <name type="scientific">Ruegeria marisrubri</name>
    <dbReference type="NCBI Taxonomy" id="1685379"/>
    <lineage>
        <taxon>Bacteria</taxon>
        <taxon>Pseudomonadati</taxon>
        <taxon>Pseudomonadota</taxon>
        <taxon>Alphaproteobacteria</taxon>
        <taxon>Rhodobacterales</taxon>
        <taxon>Roseobacteraceae</taxon>
        <taxon>Ruegeria</taxon>
    </lineage>
</organism>
<sequence>MVFSHCLDALFHNFKSAFALNISVVNIARTIVAKRDFLEASVYQFVNLLTYQYPIGRDELVHSVIRNTPNVSFDIFVQKWFAPVEADRSKAKLFSVIY</sequence>
<dbReference type="EMBL" id="LQBQ01000003">
    <property type="protein sequence ID" value="KUJ85241.1"/>
    <property type="molecule type" value="Genomic_DNA"/>
</dbReference>
<reference evidence="1 2" key="1">
    <citation type="submission" date="2015-12" db="EMBL/GenBank/DDBJ databases">
        <authorList>
            <person name="Shamseldin A."/>
            <person name="Moawad H."/>
            <person name="Abd El-Rahim W.M."/>
            <person name="Sadowsky M.J."/>
        </authorList>
    </citation>
    <scope>NUCLEOTIDE SEQUENCE [LARGE SCALE GENOMIC DNA]</scope>
    <source>
        <strain evidence="1 2">ZGT118</strain>
    </source>
</reference>